<dbReference type="SUPFAM" id="SSF50037">
    <property type="entry name" value="C-terminal domain of transcriptional repressors"/>
    <property type="match status" value="1"/>
</dbReference>
<dbReference type="SMART" id="SM00899">
    <property type="entry name" value="FeoA"/>
    <property type="match status" value="1"/>
</dbReference>
<organism evidence="3 4">
    <name type="scientific">Parvularcula marina</name>
    <dbReference type="NCBI Taxonomy" id="2292771"/>
    <lineage>
        <taxon>Bacteria</taxon>
        <taxon>Pseudomonadati</taxon>
        <taxon>Pseudomonadota</taxon>
        <taxon>Alphaproteobacteria</taxon>
        <taxon>Parvularculales</taxon>
        <taxon>Parvularculaceae</taxon>
        <taxon>Parvularcula</taxon>
    </lineage>
</organism>
<accession>A0A371R7S7</accession>
<gene>
    <name evidence="3" type="ORF">DX908_14520</name>
</gene>
<keyword evidence="1" id="KW-0408">Iron</keyword>
<evidence type="ECO:0000259" key="2">
    <source>
        <dbReference type="SMART" id="SM00899"/>
    </source>
</evidence>
<dbReference type="EMBL" id="QUQO01000002">
    <property type="protein sequence ID" value="RFB01497.1"/>
    <property type="molecule type" value="Genomic_DNA"/>
</dbReference>
<feature type="domain" description="Ferrous iron transporter FeoA-like" evidence="2">
    <location>
        <begin position="6"/>
        <end position="80"/>
    </location>
</feature>
<dbReference type="AlphaFoldDB" id="A0A371R7S7"/>
<name>A0A371R7S7_9PROT</name>
<dbReference type="InterPro" id="IPR007167">
    <property type="entry name" value="Fe-transptr_FeoA-like"/>
</dbReference>
<dbReference type="OrthoDB" id="559009at2"/>
<evidence type="ECO:0000313" key="3">
    <source>
        <dbReference type="EMBL" id="RFB01497.1"/>
    </source>
</evidence>
<dbReference type="Gene3D" id="2.30.30.90">
    <property type="match status" value="1"/>
</dbReference>
<dbReference type="RefSeq" id="WP_116393213.1">
    <property type="nucleotide sequence ID" value="NZ_CAXQPM010000012.1"/>
</dbReference>
<keyword evidence="4" id="KW-1185">Reference proteome</keyword>
<protein>
    <submittedName>
        <fullName evidence="3">Ferrous iron transport protein A</fullName>
    </submittedName>
</protein>
<dbReference type="InParanoid" id="A0A371R7S7"/>
<dbReference type="GO" id="GO:0046914">
    <property type="term" value="F:transition metal ion binding"/>
    <property type="evidence" value="ECO:0007669"/>
    <property type="project" value="InterPro"/>
</dbReference>
<proteinExistence type="predicted"/>
<sequence>MMNNTHRLDSWPRSRPARVTGLQTEDQDLLEGLQEQGFLVGAVVEVLEKGMFGGTPISVRVGRAIVAVRAREAQAVEVGEL</sequence>
<evidence type="ECO:0000256" key="1">
    <source>
        <dbReference type="ARBA" id="ARBA00023004"/>
    </source>
</evidence>
<dbReference type="InterPro" id="IPR008988">
    <property type="entry name" value="Transcriptional_repressor_C"/>
</dbReference>
<dbReference type="InterPro" id="IPR038157">
    <property type="entry name" value="FeoA_core_dom"/>
</dbReference>
<evidence type="ECO:0000313" key="4">
    <source>
        <dbReference type="Proteomes" id="UP000264589"/>
    </source>
</evidence>
<comment type="caution">
    <text evidence="3">The sequence shown here is derived from an EMBL/GenBank/DDBJ whole genome shotgun (WGS) entry which is preliminary data.</text>
</comment>
<reference evidence="3 4" key="1">
    <citation type="submission" date="2018-08" db="EMBL/GenBank/DDBJ databases">
        <title>Parvularcula sp. SM1705, isolated from surface water of the South Sea China.</title>
        <authorList>
            <person name="Sun L."/>
        </authorList>
    </citation>
    <scope>NUCLEOTIDE SEQUENCE [LARGE SCALE GENOMIC DNA]</scope>
    <source>
        <strain evidence="3 4">SM1705</strain>
    </source>
</reference>
<dbReference type="Pfam" id="PF04023">
    <property type="entry name" value="FeoA"/>
    <property type="match status" value="1"/>
</dbReference>
<dbReference type="Proteomes" id="UP000264589">
    <property type="component" value="Unassembled WGS sequence"/>
</dbReference>